<accession>A0ABV6Q7U4</accession>
<evidence type="ECO:0000256" key="1">
    <source>
        <dbReference type="SAM" id="Coils"/>
    </source>
</evidence>
<sequence length="223" mass="26059">MKTTRVLVSILLAGTIFTACQENAKKKDDSAMNNEVEETTTFSNAENEDITKVKTREYAMKDGTEISYDYSEDGVTSLSDWLDYNTLSYELAEIESMDFKTNNVRVANLDGIISNLGNTIPDWLKTEEVMEDVSDIQKEYKEYLEEKDASEKERMENLEELNEKFADLREELNETINEYMEINKEAIEEYNEEIKKGKYEAAREEYNEEIKKKKKIADYEEKQ</sequence>
<evidence type="ECO:0000313" key="2">
    <source>
        <dbReference type="EMBL" id="MFC0603972.1"/>
    </source>
</evidence>
<dbReference type="RefSeq" id="WP_386060782.1">
    <property type="nucleotide sequence ID" value="NZ_JBHLTQ010000002.1"/>
</dbReference>
<proteinExistence type="predicted"/>
<keyword evidence="1" id="KW-0175">Coiled coil</keyword>
<keyword evidence="3" id="KW-1185">Reference proteome</keyword>
<gene>
    <name evidence="2" type="ORF">ACFFGA_05370</name>
</gene>
<dbReference type="Proteomes" id="UP001589832">
    <property type="component" value="Unassembled WGS sequence"/>
</dbReference>
<protein>
    <submittedName>
        <fullName evidence="2">Uncharacterized protein</fullName>
    </submittedName>
</protein>
<feature type="coiled-coil region" evidence="1">
    <location>
        <begin position="126"/>
        <end position="223"/>
    </location>
</feature>
<dbReference type="EMBL" id="JBHLTQ010000002">
    <property type="protein sequence ID" value="MFC0603972.1"/>
    <property type="molecule type" value="Genomic_DNA"/>
</dbReference>
<name>A0ABV6Q7U4_9FLAO</name>
<comment type="caution">
    <text evidence="2">The sequence shown here is derived from an EMBL/GenBank/DDBJ whole genome shotgun (WGS) entry which is preliminary data.</text>
</comment>
<dbReference type="PROSITE" id="PS51257">
    <property type="entry name" value="PROKAR_LIPOPROTEIN"/>
    <property type="match status" value="1"/>
</dbReference>
<reference evidence="2 3" key="1">
    <citation type="submission" date="2024-09" db="EMBL/GenBank/DDBJ databases">
        <authorList>
            <person name="Sun Q."/>
            <person name="Mori K."/>
        </authorList>
    </citation>
    <scope>NUCLEOTIDE SEQUENCE [LARGE SCALE GENOMIC DNA]</scope>
    <source>
        <strain evidence="2 3">NCAIM B.02481</strain>
    </source>
</reference>
<evidence type="ECO:0000313" key="3">
    <source>
        <dbReference type="Proteomes" id="UP001589832"/>
    </source>
</evidence>
<organism evidence="2 3">
    <name type="scientific">Winogradskyella pulchriflava</name>
    <dbReference type="NCBI Taxonomy" id="1110688"/>
    <lineage>
        <taxon>Bacteria</taxon>
        <taxon>Pseudomonadati</taxon>
        <taxon>Bacteroidota</taxon>
        <taxon>Flavobacteriia</taxon>
        <taxon>Flavobacteriales</taxon>
        <taxon>Flavobacteriaceae</taxon>
        <taxon>Winogradskyella</taxon>
    </lineage>
</organism>